<dbReference type="Gene3D" id="3.40.1110.10">
    <property type="entry name" value="Calcium-transporting ATPase, cytoplasmic domain N"/>
    <property type="match status" value="1"/>
</dbReference>
<evidence type="ECO:0000313" key="9">
    <source>
        <dbReference type="Proteomes" id="UP000225548"/>
    </source>
</evidence>
<evidence type="ECO:0000259" key="7">
    <source>
        <dbReference type="Pfam" id="PF00122"/>
    </source>
</evidence>
<keyword evidence="4 6" id="KW-1133">Transmembrane helix</keyword>
<dbReference type="PANTHER" id="PTHR48085:SF5">
    <property type="entry name" value="CADMIUM_ZINC-TRANSPORTING ATPASE HMA4-RELATED"/>
    <property type="match status" value="1"/>
</dbReference>
<keyword evidence="6" id="KW-0479">Metal-binding</keyword>
<evidence type="ECO:0000256" key="4">
    <source>
        <dbReference type="ARBA" id="ARBA00022989"/>
    </source>
</evidence>
<keyword evidence="3 6" id="KW-0812">Transmembrane</keyword>
<dbReference type="Pfam" id="PF00122">
    <property type="entry name" value="E1-E2_ATPase"/>
    <property type="match status" value="1"/>
</dbReference>
<dbReference type="PROSITE" id="PS00154">
    <property type="entry name" value="ATPASE_E1_E2"/>
    <property type="match status" value="1"/>
</dbReference>
<dbReference type="Pfam" id="PF00702">
    <property type="entry name" value="Hydrolase"/>
    <property type="match status" value="1"/>
</dbReference>
<keyword evidence="6" id="KW-0547">Nucleotide-binding</keyword>
<accession>A0A2A9E224</accession>
<dbReference type="SUPFAM" id="SSF56784">
    <property type="entry name" value="HAD-like"/>
    <property type="match status" value="1"/>
</dbReference>
<feature type="transmembrane region" description="Helical" evidence="6">
    <location>
        <begin position="247"/>
        <end position="267"/>
    </location>
</feature>
<evidence type="ECO:0000256" key="1">
    <source>
        <dbReference type="ARBA" id="ARBA00004651"/>
    </source>
</evidence>
<keyword evidence="6" id="KW-1003">Cell membrane</keyword>
<dbReference type="EMBL" id="PDJG01000001">
    <property type="protein sequence ID" value="PFG32998.1"/>
    <property type="molecule type" value="Genomic_DNA"/>
</dbReference>
<comment type="similarity">
    <text evidence="2 6">Belongs to the cation transport ATPase (P-type) (TC 3.A.3) family. Type IB subfamily.</text>
</comment>
<dbReference type="InterPro" id="IPR023299">
    <property type="entry name" value="ATPase_P-typ_cyto_dom_N"/>
</dbReference>
<dbReference type="AlphaFoldDB" id="A0A2A9E224"/>
<dbReference type="GO" id="GO:0046872">
    <property type="term" value="F:metal ion binding"/>
    <property type="evidence" value="ECO:0007669"/>
    <property type="project" value="UniProtKB-KW"/>
</dbReference>
<dbReference type="NCBIfam" id="TIGR01494">
    <property type="entry name" value="ATPase_P-type"/>
    <property type="match status" value="1"/>
</dbReference>
<comment type="caution">
    <text evidence="8">The sequence shown here is derived from an EMBL/GenBank/DDBJ whole genome shotgun (WGS) entry which is preliminary data.</text>
</comment>
<dbReference type="InterPro" id="IPR018303">
    <property type="entry name" value="ATPase_P-typ_P_site"/>
</dbReference>
<feature type="transmembrane region" description="Helical" evidence="6">
    <location>
        <begin position="56"/>
        <end position="81"/>
    </location>
</feature>
<dbReference type="GO" id="GO:0005524">
    <property type="term" value="F:ATP binding"/>
    <property type="evidence" value="ECO:0007669"/>
    <property type="project" value="UniProtKB-UniRule"/>
</dbReference>
<proteinExistence type="inferred from homology"/>
<sequence>MVLTTVLVAALAGVLTASAWSWSAPWLLGGFAAVAAARSAWSMVRDLLRGNVGVDVLAVTAIVAAVAVGEVWAAVIVVLMLTGGEALEDYAAHRAEHDLTALLSNAPRVGHRLLPDGTTEDVPVDEIRPLDRVLVRAGEVVPVDGTLLTAVAELDESSLTGESLPAERVAGDEVLSGGVNGASAVTLEVTRAARDSQYQQIIALVEGAAASRSPMVRLADRFAVPFTAVAFLVAGAAWWVSGDAVRFAEVLVVATPCPLIIAAPVAFMAGMSRSAHAGAIIKSSETLEKLHGARAVAFDKTGTLTSGRPELTEVRSAGRLSSDEVLRLAASAEQFSSHVLAQAVLGGATARGLTVAGSGSAEESTANGVTAQVEGRTVVVGKRAFVAAAAGQDVPPTALEPGELAVYVAAGGTYAGALVLRDEVRADARTTVDDLRSHGIRHIVMLTGDARPTAEHVAAELGIDDVRADCLPAQKVEAVVGLVERPVVMVGDGVNDAPVLAAADVGIAMGARGSTAASESADVVILRDDVSLVATTLTIGRETVNVALQSIWVGIGLSVALMLVAASGVLPAVVGAWCQEGVDVLSILWALRATGSRSQRVRVAPSLEQAPVPS</sequence>
<protein>
    <submittedName>
        <fullName evidence="8">Heavy metal-(Cd/Co/Hg/Pb/Zn)-translocating P-type ATPase</fullName>
    </submittedName>
</protein>
<evidence type="ECO:0000313" key="8">
    <source>
        <dbReference type="EMBL" id="PFG32998.1"/>
    </source>
</evidence>
<dbReference type="PRINTS" id="PR00119">
    <property type="entry name" value="CATATPASE"/>
</dbReference>
<dbReference type="Gene3D" id="2.70.150.10">
    <property type="entry name" value="Calcium-transporting ATPase, cytoplasmic transduction domain A"/>
    <property type="match status" value="1"/>
</dbReference>
<dbReference type="GO" id="GO:0015086">
    <property type="term" value="F:cadmium ion transmembrane transporter activity"/>
    <property type="evidence" value="ECO:0007669"/>
    <property type="project" value="TreeGrafter"/>
</dbReference>
<feature type="transmembrane region" description="Helical" evidence="6">
    <location>
        <begin position="222"/>
        <end position="241"/>
    </location>
</feature>
<dbReference type="PANTHER" id="PTHR48085">
    <property type="entry name" value="CADMIUM/ZINC-TRANSPORTING ATPASE HMA2-RELATED"/>
    <property type="match status" value="1"/>
</dbReference>
<dbReference type="SUPFAM" id="SSF81665">
    <property type="entry name" value="Calcium ATPase, transmembrane domain M"/>
    <property type="match status" value="1"/>
</dbReference>
<keyword evidence="6" id="KW-0067">ATP-binding</keyword>
<dbReference type="InterPro" id="IPR036412">
    <property type="entry name" value="HAD-like_sf"/>
</dbReference>
<feature type="transmembrane region" description="Helical" evidence="6">
    <location>
        <begin position="551"/>
        <end position="577"/>
    </location>
</feature>
<dbReference type="GO" id="GO:0005886">
    <property type="term" value="C:plasma membrane"/>
    <property type="evidence" value="ECO:0007669"/>
    <property type="project" value="UniProtKB-SubCell"/>
</dbReference>
<dbReference type="InterPro" id="IPR023298">
    <property type="entry name" value="ATPase_P-typ_TM_dom_sf"/>
</dbReference>
<dbReference type="NCBIfam" id="TIGR01512">
    <property type="entry name" value="ATPase-IB2_Cd"/>
    <property type="match status" value="1"/>
</dbReference>
<dbReference type="InterPro" id="IPR008250">
    <property type="entry name" value="ATPase_P-typ_transduc_dom_A_sf"/>
</dbReference>
<dbReference type="Gene3D" id="3.40.50.1000">
    <property type="entry name" value="HAD superfamily/HAD-like"/>
    <property type="match status" value="1"/>
</dbReference>
<keyword evidence="9" id="KW-1185">Reference proteome</keyword>
<dbReference type="SUPFAM" id="SSF81653">
    <property type="entry name" value="Calcium ATPase, transduction domain A"/>
    <property type="match status" value="1"/>
</dbReference>
<dbReference type="NCBIfam" id="TIGR01525">
    <property type="entry name" value="ATPase-IB_hvy"/>
    <property type="match status" value="1"/>
</dbReference>
<dbReference type="Proteomes" id="UP000225548">
    <property type="component" value="Unassembled WGS sequence"/>
</dbReference>
<dbReference type="GO" id="GO:0019829">
    <property type="term" value="F:ATPase-coupled monoatomic cation transmembrane transporter activity"/>
    <property type="evidence" value="ECO:0007669"/>
    <property type="project" value="InterPro"/>
</dbReference>
<dbReference type="GO" id="GO:0016887">
    <property type="term" value="F:ATP hydrolysis activity"/>
    <property type="evidence" value="ECO:0007669"/>
    <property type="project" value="InterPro"/>
</dbReference>
<dbReference type="InterPro" id="IPR001757">
    <property type="entry name" value="P_typ_ATPase"/>
</dbReference>
<comment type="subcellular location">
    <subcellularLocation>
        <location evidence="1">Cell membrane</location>
        <topology evidence="1">Multi-pass membrane protein</topology>
    </subcellularLocation>
</comment>
<evidence type="ECO:0000256" key="5">
    <source>
        <dbReference type="ARBA" id="ARBA00023136"/>
    </source>
</evidence>
<evidence type="ECO:0000256" key="3">
    <source>
        <dbReference type="ARBA" id="ARBA00022692"/>
    </source>
</evidence>
<evidence type="ECO:0000256" key="2">
    <source>
        <dbReference type="ARBA" id="ARBA00006024"/>
    </source>
</evidence>
<dbReference type="InterPro" id="IPR023214">
    <property type="entry name" value="HAD_sf"/>
</dbReference>
<gene>
    <name evidence="8" type="ORF">ATL42_0850</name>
</gene>
<evidence type="ECO:0000256" key="6">
    <source>
        <dbReference type="RuleBase" id="RU362081"/>
    </source>
</evidence>
<dbReference type="InterPro" id="IPR027256">
    <property type="entry name" value="P-typ_ATPase_IB"/>
</dbReference>
<keyword evidence="5 6" id="KW-0472">Membrane</keyword>
<feature type="domain" description="P-type ATPase A" evidence="7">
    <location>
        <begin position="113"/>
        <end position="206"/>
    </location>
</feature>
<organism evidence="8 9">
    <name type="scientific">Sanguibacter antarcticus</name>
    <dbReference type="NCBI Taxonomy" id="372484"/>
    <lineage>
        <taxon>Bacteria</taxon>
        <taxon>Bacillati</taxon>
        <taxon>Actinomycetota</taxon>
        <taxon>Actinomycetes</taxon>
        <taxon>Micrococcales</taxon>
        <taxon>Sanguibacteraceae</taxon>
        <taxon>Sanguibacter</taxon>
    </lineage>
</organism>
<reference evidence="8 9" key="1">
    <citation type="submission" date="2017-10" db="EMBL/GenBank/DDBJ databases">
        <title>Sequencing the genomes of 1000 actinobacteria strains.</title>
        <authorList>
            <person name="Klenk H.-P."/>
        </authorList>
    </citation>
    <scope>NUCLEOTIDE SEQUENCE [LARGE SCALE GENOMIC DNA]</scope>
    <source>
        <strain evidence="8 9">DSM 18966</strain>
    </source>
</reference>
<name>A0A2A9E224_9MICO</name>
<dbReference type="InterPro" id="IPR059000">
    <property type="entry name" value="ATPase_P-type_domA"/>
</dbReference>
<dbReference type="InterPro" id="IPR051014">
    <property type="entry name" value="Cation_Transport_ATPase_IB"/>
</dbReference>